<proteinExistence type="inferred from homology"/>
<dbReference type="PRINTS" id="PR00328">
    <property type="entry name" value="SAR1GTPBP"/>
</dbReference>
<name>A0ABR4I0D1_9EURO</name>
<comment type="similarity">
    <text evidence="3">Belongs to the small GTPase superfamily. SAR1 family.</text>
</comment>
<dbReference type="PANTHER" id="PTHR45684">
    <property type="entry name" value="RE74312P"/>
    <property type="match status" value="1"/>
</dbReference>
<dbReference type="InterPro" id="IPR006689">
    <property type="entry name" value="Small_GTPase_ARF/SAR"/>
</dbReference>
<keyword evidence="9" id="KW-0333">Golgi apparatus</keyword>
<dbReference type="SMART" id="SM00178">
    <property type="entry name" value="SAR"/>
    <property type="match status" value="1"/>
</dbReference>
<dbReference type="EMBL" id="JBFXLT010000005">
    <property type="protein sequence ID" value="KAL2821210.1"/>
    <property type="molecule type" value="Genomic_DNA"/>
</dbReference>
<evidence type="ECO:0000256" key="7">
    <source>
        <dbReference type="ARBA" id="ARBA00022892"/>
    </source>
</evidence>
<dbReference type="SMART" id="SM00177">
    <property type="entry name" value="ARF"/>
    <property type="match status" value="1"/>
</dbReference>
<evidence type="ECO:0000313" key="12">
    <source>
        <dbReference type="Proteomes" id="UP001610334"/>
    </source>
</evidence>
<evidence type="ECO:0000256" key="1">
    <source>
        <dbReference type="ARBA" id="ARBA00004240"/>
    </source>
</evidence>
<evidence type="ECO:0000256" key="4">
    <source>
        <dbReference type="ARBA" id="ARBA00022448"/>
    </source>
</evidence>
<protein>
    <submittedName>
        <fullName evidence="11">ADP-ribosylation factor family-domain-containing protein</fullName>
    </submittedName>
</protein>
<sequence>MLSLLLGLIAKFFEIIDSYIYRFRCHLQGITKHAEVLITGTPDSGKTSLAHKLREDSGRGQIRWRPGSIATTAHLDYNKTRFTFFEPGGLAAPPIFGFLRSANGIIFMVDGKNYDKFMEARIMLDLLLERDEIRGVPVAIFMNKIDSPLVPHPEEFLELMGFHNGELDRIRKERAIEVFFGTVIMGQGVQEVIRWLEEHV</sequence>
<keyword evidence="10" id="KW-0342">GTP-binding</keyword>
<evidence type="ECO:0000256" key="9">
    <source>
        <dbReference type="ARBA" id="ARBA00023034"/>
    </source>
</evidence>
<dbReference type="Gene3D" id="3.40.50.300">
    <property type="entry name" value="P-loop containing nucleotide triphosphate hydrolases"/>
    <property type="match status" value="1"/>
</dbReference>
<keyword evidence="5" id="KW-0547">Nucleotide-binding</keyword>
<comment type="caution">
    <text evidence="11">The sequence shown here is derived from an EMBL/GenBank/DDBJ whole genome shotgun (WGS) entry which is preliminary data.</text>
</comment>
<evidence type="ECO:0000256" key="8">
    <source>
        <dbReference type="ARBA" id="ARBA00022927"/>
    </source>
</evidence>
<dbReference type="InterPro" id="IPR006687">
    <property type="entry name" value="Small_GTPase_SAR1"/>
</dbReference>
<keyword evidence="6" id="KW-0256">Endoplasmic reticulum</keyword>
<keyword evidence="4" id="KW-0813">Transport</keyword>
<keyword evidence="12" id="KW-1185">Reference proteome</keyword>
<evidence type="ECO:0000256" key="3">
    <source>
        <dbReference type="ARBA" id="ARBA00007507"/>
    </source>
</evidence>
<dbReference type="Pfam" id="PF00025">
    <property type="entry name" value="Arf"/>
    <property type="match status" value="1"/>
</dbReference>
<dbReference type="InterPro" id="IPR027417">
    <property type="entry name" value="P-loop_NTPase"/>
</dbReference>
<organism evidence="11 12">
    <name type="scientific">Aspergillus granulosus</name>
    <dbReference type="NCBI Taxonomy" id="176169"/>
    <lineage>
        <taxon>Eukaryota</taxon>
        <taxon>Fungi</taxon>
        <taxon>Dikarya</taxon>
        <taxon>Ascomycota</taxon>
        <taxon>Pezizomycotina</taxon>
        <taxon>Eurotiomycetes</taxon>
        <taxon>Eurotiomycetidae</taxon>
        <taxon>Eurotiales</taxon>
        <taxon>Aspergillaceae</taxon>
        <taxon>Aspergillus</taxon>
        <taxon>Aspergillus subgen. Nidulantes</taxon>
    </lineage>
</organism>
<dbReference type="Proteomes" id="UP001610334">
    <property type="component" value="Unassembled WGS sequence"/>
</dbReference>
<evidence type="ECO:0000313" key="11">
    <source>
        <dbReference type="EMBL" id="KAL2821210.1"/>
    </source>
</evidence>
<accession>A0ABR4I0D1</accession>
<keyword evidence="7" id="KW-0931">ER-Golgi transport</keyword>
<reference evidence="11 12" key="1">
    <citation type="submission" date="2024-07" db="EMBL/GenBank/DDBJ databases">
        <title>Section-level genome sequencing and comparative genomics of Aspergillus sections Usti and Cavernicolus.</title>
        <authorList>
            <consortium name="Lawrence Berkeley National Laboratory"/>
            <person name="Nybo J.L."/>
            <person name="Vesth T.C."/>
            <person name="Theobald S."/>
            <person name="Frisvad J.C."/>
            <person name="Larsen T.O."/>
            <person name="Kjaerboelling I."/>
            <person name="Rothschild-Mancinelli K."/>
            <person name="Lyhne E.K."/>
            <person name="Kogle M.E."/>
            <person name="Barry K."/>
            <person name="Clum A."/>
            <person name="Na H."/>
            <person name="Ledsgaard L."/>
            <person name="Lin J."/>
            <person name="Lipzen A."/>
            <person name="Kuo A."/>
            <person name="Riley R."/>
            <person name="Mondo S."/>
            <person name="Labutti K."/>
            <person name="Haridas S."/>
            <person name="Pangalinan J."/>
            <person name="Salamov A.A."/>
            <person name="Simmons B.A."/>
            <person name="Magnuson J.K."/>
            <person name="Chen J."/>
            <person name="Drula E."/>
            <person name="Henrissat B."/>
            <person name="Wiebenga A."/>
            <person name="Lubbers R.J."/>
            <person name="Gomes A.C."/>
            <person name="Makela M.R."/>
            <person name="Stajich J."/>
            <person name="Grigoriev I.V."/>
            <person name="Mortensen U.H."/>
            <person name="De Vries R.P."/>
            <person name="Baker S.E."/>
            <person name="Andersen M.R."/>
        </authorList>
    </citation>
    <scope>NUCLEOTIDE SEQUENCE [LARGE SCALE GENOMIC DNA]</scope>
    <source>
        <strain evidence="11 12">CBS 588.65</strain>
    </source>
</reference>
<evidence type="ECO:0000256" key="2">
    <source>
        <dbReference type="ARBA" id="ARBA00004555"/>
    </source>
</evidence>
<gene>
    <name evidence="11" type="ORF">BJX63DRAFT_427883</name>
</gene>
<dbReference type="SUPFAM" id="SSF52540">
    <property type="entry name" value="P-loop containing nucleoside triphosphate hydrolases"/>
    <property type="match status" value="1"/>
</dbReference>
<evidence type="ECO:0000256" key="5">
    <source>
        <dbReference type="ARBA" id="ARBA00022741"/>
    </source>
</evidence>
<keyword evidence="8" id="KW-0653">Protein transport</keyword>
<evidence type="ECO:0000256" key="10">
    <source>
        <dbReference type="ARBA" id="ARBA00023134"/>
    </source>
</evidence>
<evidence type="ECO:0000256" key="6">
    <source>
        <dbReference type="ARBA" id="ARBA00022824"/>
    </source>
</evidence>
<comment type="subcellular location">
    <subcellularLocation>
        <location evidence="1">Endoplasmic reticulum</location>
    </subcellularLocation>
    <subcellularLocation>
        <location evidence="2">Golgi apparatus</location>
    </subcellularLocation>
</comment>